<feature type="domain" description="PUM-HD" evidence="4">
    <location>
        <begin position="1"/>
        <end position="335"/>
    </location>
</feature>
<dbReference type="PROSITE" id="PS50303">
    <property type="entry name" value="PUM_HD"/>
    <property type="match status" value="1"/>
</dbReference>
<dbReference type="InterPro" id="IPR011989">
    <property type="entry name" value="ARM-like"/>
</dbReference>
<dbReference type="InterPro" id="IPR040059">
    <property type="entry name" value="PUM3"/>
</dbReference>
<dbReference type="GO" id="GO:0003729">
    <property type="term" value="F:mRNA binding"/>
    <property type="evidence" value="ECO:0007669"/>
    <property type="project" value="TreeGrafter"/>
</dbReference>
<dbReference type="GO" id="GO:0005730">
    <property type="term" value="C:nucleolus"/>
    <property type="evidence" value="ECO:0007669"/>
    <property type="project" value="TreeGrafter"/>
</dbReference>
<dbReference type="InterPro" id="IPR016024">
    <property type="entry name" value="ARM-type_fold"/>
</dbReference>
<evidence type="ECO:0000256" key="3">
    <source>
        <dbReference type="PROSITE-ProRule" id="PRU00317"/>
    </source>
</evidence>
<dbReference type="InterPro" id="IPR033133">
    <property type="entry name" value="PUM-HD"/>
</dbReference>
<dbReference type="AlphaFoldDB" id="A0A452UWW9"/>
<dbReference type="SMART" id="SM00025">
    <property type="entry name" value="Pumilio"/>
    <property type="match status" value="4"/>
</dbReference>
<dbReference type="GO" id="GO:0006417">
    <property type="term" value="P:regulation of translation"/>
    <property type="evidence" value="ECO:0007669"/>
    <property type="project" value="TreeGrafter"/>
</dbReference>
<dbReference type="Pfam" id="PF08144">
    <property type="entry name" value="CPL"/>
    <property type="match status" value="1"/>
</dbReference>
<evidence type="ECO:0000256" key="1">
    <source>
        <dbReference type="ARBA" id="ARBA00022737"/>
    </source>
</evidence>
<evidence type="ECO:0000313" key="5">
    <source>
        <dbReference type="Ensembl" id="ENSUMAP00000025604"/>
    </source>
</evidence>
<dbReference type="PROSITE" id="PS50302">
    <property type="entry name" value="PUM"/>
    <property type="match status" value="1"/>
</dbReference>
<evidence type="ECO:0000259" key="4">
    <source>
        <dbReference type="PROSITE" id="PS50303"/>
    </source>
</evidence>
<protein>
    <submittedName>
        <fullName evidence="5">Pumilio RNA binding family member 3</fullName>
    </submittedName>
</protein>
<dbReference type="Ensembl" id="ENSUMAT00000030333.1">
    <property type="protein sequence ID" value="ENSUMAP00000025604.1"/>
    <property type="gene ID" value="ENSUMAG00000018443.1"/>
</dbReference>
<dbReference type="Gene3D" id="1.25.10.10">
    <property type="entry name" value="Leucine-rich Repeat Variant"/>
    <property type="match status" value="3"/>
</dbReference>
<gene>
    <name evidence="5" type="primary">PUM3</name>
</gene>
<dbReference type="InterPro" id="IPR001313">
    <property type="entry name" value="Pumilio_RNA-bd_rpt"/>
</dbReference>
<organism evidence="5">
    <name type="scientific">Ursus maritimus</name>
    <name type="common">Polar bear</name>
    <name type="synonym">Thalarctos maritimus</name>
    <dbReference type="NCBI Taxonomy" id="29073"/>
    <lineage>
        <taxon>Eukaryota</taxon>
        <taxon>Metazoa</taxon>
        <taxon>Chordata</taxon>
        <taxon>Craniata</taxon>
        <taxon>Vertebrata</taxon>
        <taxon>Euteleostomi</taxon>
        <taxon>Mammalia</taxon>
        <taxon>Eutheria</taxon>
        <taxon>Laurasiatheria</taxon>
        <taxon>Carnivora</taxon>
        <taxon>Caniformia</taxon>
        <taxon>Ursidae</taxon>
        <taxon>Ursus</taxon>
    </lineage>
</organism>
<feature type="repeat" description="Pumilio" evidence="3">
    <location>
        <begin position="269"/>
        <end position="305"/>
    </location>
</feature>
<keyword evidence="1" id="KW-0677">Repeat</keyword>
<dbReference type="InterPro" id="IPR012959">
    <property type="entry name" value="CPL_dom"/>
</dbReference>
<evidence type="ECO:0000256" key="2">
    <source>
        <dbReference type="ARBA" id="ARBA00022884"/>
    </source>
</evidence>
<dbReference type="FunFam" id="1.25.10.10:FF:001092">
    <property type="entry name" value="Pumilio RNA-binding family member 3"/>
    <property type="match status" value="1"/>
</dbReference>
<proteinExistence type="predicted"/>
<dbReference type="PANTHER" id="PTHR13389">
    <property type="entry name" value="PUMILIO HOMOLOG 3"/>
    <property type="match status" value="1"/>
</dbReference>
<dbReference type="SUPFAM" id="SSF48371">
    <property type="entry name" value="ARM repeat"/>
    <property type="match status" value="2"/>
</dbReference>
<accession>A0A452UWW9</accession>
<dbReference type="PANTHER" id="PTHR13389:SF0">
    <property type="entry name" value="PUMILIO HOMOLOG 3"/>
    <property type="match status" value="1"/>
</dbReference>
<reference evidence="5" key="1">
    <citation type="submission" date="2019-03" db="UniProtKB">
        <authorList>
            <consortium name="Ensembl"/>
        </authorList>
    </citation>
    <scope>IDENTIFICATION</scope>
</reference>
<dbReference type="GeneTree" id="ENSGT00390000015757"/>
<name>A0A452UWW9_URSMA</name>
<sequence length="493" mass="55541">KELKQSRQLSDKTNYDIVVRAKQIWEILRRKDCDKEKRVKLMSDLQKLIQGKIKTMAFAHDSTRVIQCYIQFGNEEQRRQAFEELRDDLVQLSKAKYSRNIYAYNDKAILEQRNMLAEELYGNTFQLYKSADHPTLDKVLEVQPEKLELIMDEMKQILTPMAQKEAVIKHSLVHKVFLDFFTYAPPKLRSEMIEAIREAVIYLAHTHDGARVAMNCLWHGTPKDRKVIVKTMKTYIEKVANGQYSHLVLLAAFDCIDDTKLVKQIIVSEIISSLPNIVNDKYGRKVLLYLLSPRDPAHTVREIIEVLQKGDGNAHSKKDTAIRRRELLEAISPALLSYLQGHAQELVLDKSACVLVSDILGAATGDVQPAMNAIASLAAAELHPGGKDGELHVAEHPAGHLVLKWLIEQDEKMKESGREGCFAKTLVEHVGMKNLKSWASVNRGAIILSSLLQSSDQGVAHEVKAGLKGLIPTLEKNKSTSKGVEMLLEKLAA</sequence>
<keyword evidence="2" id="KW-0694">RNA-binding</keyword>